<dbReference type="InterPro" id="IPR039356">
    <property type="entry name" value="YfbR/HDDC2"/>
</dbReference>
<dbReference type="AlphaFoldDB" id="A0A1G2HL25"/>
<evidence type="ECO:0000256" key="2">
    <source>
        <dbReference type="ARBA" id="ARBA00022801"/>
    </source>
</evidence>
<dbReference type="PANTHER" id="PTHR11845">
    <property type="entry name" value="5'-DEOXYNUCLEOTIDASE HDDC2"/>
    <property type="match status" value="1"/>
</dbReference>
<evidence type="ECO:0000256" key="1">
    <source>
        <dbReference type="ARBA" id="ARBA00022723"/>
    </source>
</evidence>
<proteinExistence type="predicted"/>
<dbReference type="GO" id="GO:0002953">
    <property type="term" value="F:5'-deoxynucleotidase activity"/>
    <property type="evidence" value="ECO:0007669"/>
    <property type="project" value="InterPro"/>
</dbReference>
<evidence type="ECO:0000313" key="4">
    <source>
        <dbReference type="EMBL" id="OGZ63224.1"/>
    </source>
</evidence>
<name>A0A1G2HL25_9BACT</name>
<dbReference type="GO" id="GO:0046872">
    <property type="term" value="F:metal ion binding"/>
    <property type="evidence" value="ECO:0007669"/>
    <property type="project" value="UniProtKB-KW"/>
</dbReference>
<dbReference type="Proteomes" id="UP000178991">
    <property type="component" value="Unassembled WGS sequence"/>
</dbReference>
<accession>A0A1G2HL25</accession>
<dbReference type="InterPro" id="IPR006674">
    <property type="entry name" value="HD_domain"/>
</dbReference>
<dbReference type="Pfam" id="PF13023">
    <property type="entry name" value="HD_3"/>
    <property type="match status" value="1"/>
</dbReference>
<dbReference type="EMBL" id="MHOL01000004">
    <property type="protein sequence ID" value="OGZ63224.1"/>
    <property type="molecule type" value="Genomic_DNA"/>
</dbReference>
<dbReference type="SUPFAM" id="SSF109604">
    <property type="entry name" value="HD-domain/PDEase-like"/>
    <property type="match status" value="1"/>
</dbReference>
<keyword evidence="2" id="KW-0378">Hydrolase</keyword>
<comment type="caution">
    <text evidence="4">The sequence shown here is derived from an EMBL/GenBank/DDBJ whole genome shotgun (WGS) entry which is preliminary data.</text>
</comment>
<dbReference type="Gene3D" id="1.10.3210.10">
    <property type="entry name" value="Hypothetical protein af1432"/>
    <property type="match status" value="1"/>
</dbReference>
<sequence length="141" mass="16469">METKYKHTSELLAEKTNPIIDIFFDFAQMKNLYRQGWLQNGISKSDCETDADHIFGVALMGYIIAREYHPDLDAKKVMELGLFHELGEVFVGDITPRDNVPTEKRKQMEFESIKKTFSKLPNPQKYIEYEKKESPEAKFVE</sequence>
<evidence type="ECO:0000313" key="5">
    <source>
        <dbReference type="Proteomes" id="UP000178991"/>
    </source>
</evidence>
<keyword evidence="1" id="KW-0479">Metal-binding</keyword>
<protein>
    <recommendedName>
        <fullName evidence="3">HD domain-containing protein</fullName>
    </recommendedName>
</protein>
<reference evidence="4 5" key="1">
    <citation type="journal article" date="2016" name="Nat. Commun.">
        <title>Thousands of microbial genomes shed light on interconnected biogeochemical processes in an aquifer system.</title>
        <authorList>
            <person name="Anantharaman K."/>
            <person name="Brown C.T."/>
            <person name="Hug L.A."/>
            <person name="Sharon I."/>
            <person name="Castelle C.J."/>
            <person name="Probst A.J."/>
            <person name="Thomas B.C."/>
            <person name="Singh A."/>
            <person name="Wilkins M.J."/>
            <person name="Karaoz U."/>
            <person name="Brodie E.L."/>
            <person name="Williams K.H."/>
            <person name="Hubbard S.S."/>
            <person name="Banfield J.F."/>
        </authorList>
    </citation>
    <scope>NUCLEOTIDE SEQUENCE [LARGE SCALE GENOMIC DNA]</scope>
</reference>
<evidence type="ECO:0000259" key="3">
    <source>
        <dbReference type="Pfam" id="PF13023"/>
    </source>
</evidence>
<organism evidence="4 5">
    <name type="scientific">Candidatus Staskawiczbacteria bacterium RIFCSPHIGHO2_01_FULL_34_27</name>
    <dbReference type="NCBI Taxonomy" id="1802199"/>
    <lineage>
        <taxon>Bacteria</taxon>
        <taxon>Candidatus Staskawicziibacteriota</taxon>
    </lineage>
</organism>
<dbReference type="PANTHER" id="PTHR11845:SF13">
    <property type="entry name" value="5'-DEOXYNUCLEOTIDASE HDDC2"/>
    <property type="match status" value="1"/>
</dbReference>
<gene>
    <name evidence="4" type="ORF">A2639_02095</name>
</gene>
<dbReference type="GO" id="GO:0005737">
    <property type="term" value="C:cytoplasm"/>
    <property type="evidence" value="ECO:0007669"/>
    <property type="project" value="TreeGrafter"/>
</dbReference>
<feature type="domain" description="HD" evidence="3">
    <location>
        <begin position="27"/>
        <end position="140"/>
    </location>
</feature>